<evidence type="ECO:0000256" key="1">
    <source>
        <dbReference type="SAM" id="MobiDB-lite"/>
    </source>
</evidence>
<sequence>MSSNRNAPRDPERSLKTRTEGLMRKAMELTRLGVRVALYIERTDEPKAFRFKTHAGLRPDWRETSKFISGESAVSQPGSVSSVVPVPDWRSSSPMPDMKALRLDWPSMGGAPKNEPPSSIIWDDVVADRPLDPAGSSTPPPQPAPEESPAAEASATTGAAAAPRKRLSTFDASSELPVSKKAKREFPSSWFEK</sequence>
<name>A0A428SJE4_9HYPO</name>
<gene>
    <name evidence="2" type="ORF">CEP52_014768</name>
</gene>
<evidence type="ECO:0000313" key="3">
    <source>
        <dbReference type="Proteomes" id="UP000287144"/>
    </source>
</evidence>
<feature type="region of interest" description="Disordered" evidence="1">
    <location>
        <begin position="1"/>
        <end position="21"/>
    </location>
</feature>
<feature type="region of interest" description="Disordered" evidence="1">
    <location>
        <begin position="70"/>
        <end position="193"/>
    </location>
</feature>
<feature type="compositionally biased region" description="Low complexity" evidence="1">
    <location>
        <begin position="147"/>
        <end position="162"/>
    </location>
</feature>
<organism evidence="2 3">
    <name type="scientific">Fusarium oligoseptatum</name>
    <dbReference type="NCBI Taxonomy" id="2604345"/>
    <lineage>
        <taxon>Eukaryota</taxon>
        <taxon>Fungi</taxon>
        <taxon>Dikarya</taxon>
        <taxon>Ascomycota</taxon>
        <taxon>Pezizomycotina</taxon>
        <taxon>Sordariomycetes</taxon>
        <taxon>Hypocreomycetidae</taxon>
        <taxon>Hypocreales</taxon>
        <taxon>Nectriaceae</taxon>
        <taxon>Fusarium</taxon>
        <taxon>Fusarium solani species complex</taxon>
    </lineage>
</organism>
<comment type="caution">
    <text evidence="2">The sequence shown here is derived from an EMBL/GenBank/DDBJ whole genome shotgun (WGS) entry which is preliminary data.</text>
</comment>
<dbReference type="Proteomes" id="UP000287144">
    <property type="component" value="Unassembled WGS sequence"/>
</dbReference>
<dbReference type="EMBL" id="NKCK01000239">
    <property type="protein sequence ID" value="RSL89869.1"/>
    <property type="molecule type" value="Genomic_DNA"/>
</dbReference>
<evidence type="ECO:0008006" key="4">
    <source>
        <dbReference type="Google" id="ProtNLM"/>
    </source>
</evidence>
<proteinExistence type="predicted"/>
<dbReference type="AlphaFoldDB" id="A0A428SJE4"/>
<reference evidence="2 3" key="1">
    <citation type="submission" date="2017-06" db="EMBL/GenBank/DDBJ databases">
        <title>Comparative genomic analysis of Ambrosia Fusariam Clade fungi.</title>
        <authorList>
            <person name="Stajich J.E."/>
            <person name="Carrillo J."/>
            <person name="Kijimoto T."/>
            <person name="Eskalen A."/>
            <person name="O'Donnell K."/>
            <person name="Kasson M."/>
        </authorList>
    </citation>
    <scope>NUCLEOTIDE SEQUENCE [LARGE SCALE GENOMIC DNA]</scope>
    <source>
        <strain evidence="2 3">NRRL62579</strain>
    </source>
</reference>
<evidence type="ECO:0000313" key="2">
    <source>
        <dbReference type="EMBL" id="RSL89869.1"/>
    </source>
</evidence>
<feature type="compositionally biased region" description="Basic and acidic residues" evidence="1">
    <location>
        <begin position="7"/>
        <end position="21"/>
    </location>
</feature>
<feature type="compositionally biased region" description="Low complexity" evidence="1">
    <location>
        <begin position="72"/>
        <end position="94"/>
    </location>
</feature>
<keyword evidence="3" id="KW-1185">Reference proteome</keyword>
<protein>
    <recommendedName>
        <fullName evidence="4">MADS-box domain-containing protein</fullName>
    </recommendedName>
</protein>
<accession>A0A428SJE4</accession>